<feature type="region of interest" description="Disordered" evidence="3">
    <location>
        <begin position="691"/>
        <end position="717"/>
    </location>
</feature>
<evidence type="ECO:0000313" key="5">
    <source>
        <dbReference type="Proteomes" id="UP000597762"/>
    </source>
</evidence>
<dbReference type="Proteomes" id="UP000597762">
    <property type="component" value="Unassembled WGS sequence"/>
</dbReference>
<organism evidence="4 5">
    <name type="scientific">Acanthosepion pharaonis</name>
    <name type="common">Pharaoh cuttlefish</name>
    <name type="synonym">Sepia pharaonis</name>
    <dbReference type="NCBI Taxonomy" id="158019"/>
    <lineage>
        <taxon>Eukaryota</taxon>
        <taxon>Metazoa</taxon>
        <taxon>Spiralia</taxon>
        <taxon>Lophotrochozoa</taxon>
        <taxon>Mollusca</taxon>
        <taxon>Cephalopoda</taxon>
        <taxon>Coleoidea</taxon>
        <taxon>Decapodiformes</taxon>
        <taxon>Sepiida</taxon>
        <taxon>Sepiina</taxon>
        <taxon>Sepiidae</taxon>
        <taxon>Acanthosepion</taxon>
    </lineage>
</organism>
<dbReference type="GO" id="GO:0019888">
    <property type="term" value="F:protein phosphatase regulator activity"/>
    <property type="evidence" value="ECO:0007669"/>
    <property type="project" value="TreeGrafter"/>
</dbReference>
<sequence length="1009" mass="112223">MFWKFNLLSSTHIDTILEREDVTLQELLDEDDILQECKARHKKLIDFLIRPDNLGEMVNMVTQEPSEDIEEKLRYRYPNTSCEVLTCDVTQINDRLAGDDTYINKLYSFLGSKGPLNPLLASFVSKVMGLLIARKSEMIFEFLKSKSDFVGTLLIHIGTSAMMDLLLRLITCIESPELRVEMIQWLNEQRLVERLVDQVVPTIDEDVHTNAAQSLCDIVRIGREQMSQLQDKAESDPLLVTVECESTVCRLLYNILDGEKNESVIVNGLLVIQTLLDVKKQGFEGELDQRTPLDMERLTQGINNVLSAIAPRIKDFHSLLQNPPKPRYCAMPTTIGVLEPPLGNTRLQIAKLITALIQTNSHSVNVELANSGTIGVLLDLYFKYIWNNFLHSQVEQCISLILNNSPSEVEDRKEHPLLQQIFIKCNLIQRILDSWEENDQYENRVGGRRRGYMGHLTKIANHIAECLEKGENSELLKDQMKEIPEEYRNKWESFVSSTLAEINKKNTVKLVQGHPLQSSSEDDDADFSDLSFTQDSVMQQAFSDYQLQQMTTNFIDTFGFNEHEFADHEGKIDATFTDKISSIDFNIRADEDGAPNATMFEQACNERIQQFDDNDSDEEIWEKKEVILYENSPVRQPGLSGDSLGSHDHEEEDDNTDSDEELDSPKRIVQQPQEKMDVDGTETWTATFDEVPIETNPVAMETSPWDTAPVTTASPEQKWANFEMSGNTWADFSSFNSSMERLPRSSSPVAMETGDISSSNFGSSGDGSQSSPLNRTGETAGKKEVEKSTKDSKSKDISWSHEDSKEVSTKETADQPSNLPESGEQNSTDAKLENCKTQDQVNCLPKGYRLHSEHEDHVNEEELNENFNFLSSVGLIKPGVTEEPAAATPTTASTTAQTTSTCMTAITTSAASSSIAASTSDSAAAAVTNSIAPTAAAGGESVGASADAENKFQPATAAGDANNDKSTSSTDNSNPSSKANLIEDVRSQAKEAMEKYEKAITASMKNGPI</sequence>
<dbReference type="SUPFAM" id="SSF48371">
    <property type="entry name" value="ARM repeat"/>
    <property type="match status" value="1"/>
</dbReference>
<feature type="compositionally biased region" description="Low complexity" evidence="3">
    <location>
        <begin position="757"/>
        <end position="771"/>
    </location>
</feature>
<dbReference type="GO" id="GO:0005829">
    <property type="term" value="C:cytosol"/>
    <property type="evidence" value="ECO:0007669"/>
    <property type="project" value="TreeGrafter"/>
</dbReference>
<feature type="compositionally biased region" description="Polar residues" evidence="3">
    <location>
        <begin position="814"/>
        <end position="829"/>
    </location>
</feature>
<dbReference type="AlphaFoldDB" id="A0A812DRS8"/>
<accession>A0A812DRS8</accession>
<feature type="region of interest" description="Disordered" evidence="3">
    <location>
        <begin position="729"/>
        <end position="834"/>
    </location>
</feature>
<feature type="compositionally biased region" description="Acidic residues" evidence="3">
    <location>
        <begin position="650"/>
        <end position="662"/>
    </location>
</feature>
<evidence type="ECO:0008006" key="6">
    <source>
        <dbReference type="Google" id="ProtNLM"/>
    </source>
</evidence>
<feature type="compositionally biased region" description="Basic and acidic residues" evidence="3">
    <location>
        <begin position="981"/>
        <end position="993"/>
    </location>
</feature>
<name>A0A812DRS8_ACAPH</name>
<comment type="similarity">
    <text evidence="1">Belongs to the SAPS family.</text>
</comment>
<dbReference type="GO" id="GO:0005634">
    <property type="term" value="C:nucleus"/>
    <property type="evidence" value="ECO:0007669"/>
    <property type="project" value="TreeGrafter"/>
</dbReference>
<dbReference type="EMBL" id="CAHIKZ030004103">
    <property type="protein sequence ID" value="CAE1307135.1"/>
    <property type="molecule type" value="Genomic_DNA"/>
</dbReference>
<proteinExistence type="inferred from homology"/>
<dbReference type="PANTHER" id="PTHR12634">
    <property type="entry name" value="SIT4 YEAST -ASSOCIATING PROTEIN-RELATED"/>
    <property type="match status" value="1"/>
</dbReference>
<dbReference type="PANTHER" id="PTHR12634:SF8">
    <property type="entry name" value="FIERY MOUNTAIN, ISOFORM D"/>
    <property type="match status" value="1"/>
</dbReference>
<dbReference type="OrthoDB" id="295029at2759"/>
<evidence type="ECO:0000256" key="2">
    <source>
        <dbReference type="ARBA" id="ARBA00023306"/>
    </source>
</evidence>
<feature type="region of interest" description="Disordered" evidence="3">
    <location>
        <begin position="936"/>
        <end position="993"/>
    </location>
</feature>
<gene>
    <name evidence="4" type="ORF">SPHA_59193</name>
</gene>
<feature type="compositionally biased region" description="Basic and acidic residues" evidence="3">
    <location>
        <begin position="780"/>
        <end position="813"/>
    </location>
</feature>
<dbReference type="InterPro" id="IPR016024">
    <property type="entry name" value="ARM-type_fold"/>
</dbReference>
<feature type="region of interest" description="Disordered" evidence="3">
    <location>
        <begin position="631"/>
        <end position="679"/>
    </location>
</feature>
<feature type="compositionally biased region" description="Polar residues" evidence="3">
    <location>
        <begin position="729"/>
        <end position="748"/>
    </location>
</feature>
<reference evidence="4" key="1">
    <citation type="submission" date="2021-01" db="EMBL/GenBank/DDBJ databases">
        <authorList>
            <person name="Li R."/>
            <person name="Bekaert M."/>
        </authorList>
    </citation>
    <scope>NUCLEOTIDE SEQUENCE</scope>
    <source>
        <strain evidence="4">Farmed</strain>
    </source>
</reference>
<evidence type="ECO:0000256" key="1">
    <source>
        <dbReference type="ARBA" id="ARBA00006180"/>
    </source>
</evidence>
<evidence type="ECO:0000256" key="3">
    <source>
        <dbReference type="SAM" id="MobiDB-lite"/>
    </source>
</evidence>
<evidence type="ECO:0000313" key="4">
    <source>
        <dbReference type="EMBL" id="CAE1307135.1"/>
    </source>
</evidence>
<dbReference type="InterPro" id="IPR007587">
    <property type="entry name" value="SAPS"/>
</dbReference>
<keyword evidence="5" id="KW-1185">Reference proteome</keyword>
<dbReference type="Pfam" id="PF04499">
    <property type="entry name" value="SAPS"/>
    <property type="match status" value="1"/>
</dbReference>
<comment type="caution">
    <text evidence="4">The sequence shown here is derived from an EMBL/GenBank/DDBJ whole genome shotgun (WGS) entry which is preliminary data.</text>
</comment>
<feature type="compositionally biased region" description="Low complexity" evidence="3">
    <location>
        <begin position="936"/>
        <end position="947"/>
    </location>
</feature>
<dbReference type="GO" id="GO:0019903">
    <property type="term" value="F:protein phosphatase binding"/>
    <property type="evidence" value="ECO:0007669"/>
    <property type="project" value="InterPro"/>
</dbReference>
<feature type="compositionally biased region" description="Low complexity" evidence="3">
    <location>
        <begin position="964"/>
        <end position="978"/>
    </location>
</feature>
<keyword evidence="2" id="KW-0131">Cell cycle</keyword>
<protein>
    <recommendedName>
        <fullName evidence="6">Serine/threonine-protein phosphatase 6 regulatory subunit 3</fullName>
    </recommendedName>
</protein>